<dbReference type="EMBL" id="BAABJI010000001">
    <property type="protein sequence ID" value="GAA4902903.1"/>
    <property type="molecule type" value="Genomic_DNA"/>
</dbReference>
<keyword evidence="4" id="KW-1185">Reference proteome</keyword>
<name>A0ABP9FGW9_9SPHI</name>
<reference evidence="4" key="1">
    <citation type="journal article" date="2019" name="Int. J. Syst. Evol. Microbiol.">
        <title>The Global Catalogue of Microorganisms (GCM) 10K type strain sequencing project: providing services to taxonomists for standard genome sequencing and annotation.</title>
        <authorList>
            <consortium name="The Broad Institute Genomics Platform"/>
            <consortium name="The Broad Institute Genome Sequencing Center for Infectious Disease"/>
            <person name="Wu L."/>
            <person name="Ma J."/>
        </authorList>
    </citation>
    <scope>NUCLEOTIDE SEQUENCE [LARGE SCALE GENOMIC DNA]</scope>
    <source>
        <strain evidence="4">JCM 18283</strain>
    </source>
</reference>
<keyword evidence="1 3" id="KW-0808">Transferase</keyword>
<gene>
    <name evidence="3" type="ORF">GCM10023313_01700</name>
</gene>
<protein>
    <submittedName>
        <fullName evidence="3">Glycosyl transferase family 90</fullName>
    </submittedName>
</protein>
<dbReference type="InterPro" id="IPR051091">
    <property type="entry name" value="O-Glucosyltr/Glycosyltrsf_90"/>
</dbReference>
<feature type="domain" description="Glycosyl transferase CAP10" evidence="2">
    <location>
        <begin position="106"/>
        <end position="309"/>
    </location>
</feature>
<evidence type="ECO:0000256" key="1">
    <source>
        <dbReference type="ARBA" id="ARBA00022679"/>
    </source>
</evidence>
<dbReference type="PANTHER" id="PTHR12203">
    <property type="entry name" value="KDEL LYS-ASP-GLU-LEU CONTAINING - RELATED"/>
    <property type="match status" value="1"/>
</dbReference>
<accession>A0ABP9FGW9</accession>
<dbReference type="RefSeq" id="WP_345328939.1">
    <property type="nucleotide sequence ID" value="NZ_BAABJI010000001.1"/>
</dbReference>
<comment type="caution">
    <text evidence="3">The sequence shown here is derived from an EMBL/GenBank/DDBJ whole genome shotgun (WGS) entry which is preliminary data.</text>
</comment>
<evidence type="ECO:0000313" key="3">
    <source>
        <dbReference type="EMBL" id="GAA4902903.1"/>
    </source>
</evidence>
<dbReference type="InterPro" id="IPR006598">
    <property type="entry name" value="CAP10"/>
</dbReference>
<dbReference type="GO" id="GO:0016740">
    <property type="term" value="F:transferase activity"/>
    <property type="evidence" value="ECO:0007669"/>
    <property type="project" value="UniProtKB-KW"/>
</dbReference>
<evidence type="ECO:0000313" key="4">
    <source>
        <dbReference type="Proteomes" id="UP001501436"/>
    </source>
</evidence>
<dbReference type="Proteomes" id="UP001501436">
    <property type="component" value="Unassembled WGS sequence"/>
</dbReference>
<organism evidence="3 4">
    <name type="scientific">Mucilaginibacter defluvii</name>
    <dbReference type="NCBI Taxonomy" id="1196019"/>
    <lineage>
        <taxon>Bacteria</taxon>
        <taxon>Pseudomonadati</taxon>
        <taxon>Bacteroidota</taxon>
        <taxon>Sphingobacteriia</taxon>
        <taxon>Sphingobacteriales</taxon>
        <taxon>Sphingobacteriaceae</taxon>
        <taxon>Mucilaginibacter</taxon>
    </lineage>
</organism>
<proteinExistence type="predicted"/>
<dbReference type="Pfam" id="PF05686">
    <property type="entry name" value="Glyco_transf_90"/>
    <property type="match status" value="1"/>
</dbReference>
<sequence length="323" mass="37652">MKARPVKKPKLFYYLRNILRQALPGFIYRQRLETKLSKLKHYNKVEITDRVNYYNKLQANVALGADAIQLQNMAIFKSPKAYNFDTFEYTRYFDPELKATFLFGDVIHTPDTPTIQKSRPIASDNANAVLLKLDKYRHFVFVDDKVPFEQKKDILIGRGVVTQPHRIKFMEMYFDSALCNLGQVNSNGGNIAWLKPKIGIDEHLQYKFVLSLEGNDVATNLKWIMSSNSVAVMPGPRYETWFMEGRLIPNVHYIHIKDDFSDLEERLQYYITHPAEAREIALNANNYVKQFFDKAKEDMISLLVLQKYFECTGQISPAEHFNK</sequence>
<dbReference type="SMART" id="SM00672">
    <property type="entry name" value="CAP10"/>
    <property type="match status" value="1"/>
</dbReference>
<dbReference type="PANTHER" id="PTHR12203:SF35">
    <property type="entry name" value="PROTEIN O-GLUCOSYLTRANSFERASE 1"/>
    <property type="match status" value="1"/>
</dbReference>
<evidence type="ECO:0000259" key="2">
    <source>
        <dbReference type="SMART" id="SM00672"/>
    </source>
</evidence>